<organism evidence="6 7">
    <name type="scientific">Subtercola boreus</name>
    <dbReference type="NCBI Taxonomy" id="120213"/>
    <lineage>
        <taxon>Bacteria</taxon>
        <taxon>Bacillati</taxon>
        <taxon>Actinomycetota</taxon>
        <taxon>Actinomycetes</taxon>
        <taxon>Micrococcales</taxon>
        <taxon>Microbacteriaceae</taxon>
        <taxon>Subtercola</taxon>
    </lineage>
</organism>
<sequence>MSFRASAARTAAVSLSVVMAVTLAGCSPAATGQAAGQPADTTGAGSSTPIAIVASTNVWGDIVAQVGGDRVSVTSLIDDPAKDPHEYEADAQNQLALSKAAIVVENGGGYDDFVDTMIASANNSKAVVLNAAEISGYDLEPSTGEFNEHLWYDFPTVSKVVDQVASSLGSLDAADASTFTANATAFKAKLDALISTENTLKSQYAGRGAAITEPVPLYMLDAIGLVDKTPAEFSGAIESGTDVAPDVLAQTLALFSGDRVSVLAYNSQTSGPQTEAVLAAATAGNVPAVAVTETLPDAMSYIDWMTANLAALSSALSQ</sequence>
<dbReference type="AlphaFoldDB" id="A0A3E0WGM9"/>
<evidence type="ECO:0000256" key="5">
    <source>
        <dbReference type="SAM" id="SignalP"/>
    </source>
</evidence>
<dbReference type="GO" id="GO:0046872">
    <property type="term" value="F:metal ion binding"/>
    <property type="evidence" value="ECO:0007669"/>
    <property type="project" value="UniProtKB-KW"/>
</dbReference>
<keyword evidence="4 5" id="KW-0732">Signal</keyword>
<keyword evidence="3" id="KW-0479">Metal-binding</keyword>
<dbReference type="GO" id="GO:0030001">
    <property type="term" value="P:metal ion transport"/>
    <property type="evidence" value="ECO:0007669"/>
    <property type="project" value="InterPro"/>
</dbReference>
<keyword evidence="2" id="KW-0813">Transport</keyword>
<dbReference type="EMBL" id="NBXE01000002">
    <property type="protein sequence ID" value="RFA29506.1"/>
    <property type="molecule type" value="Genomic_DNA"/>
</dbReference>
<dbReference type="Pfam" id="PF01297">
    <property type="entry name" value="ZnuA"/>
    <property type="match status" value="1"/>
</dbReference>
<dbReference type="GO" id="GO:0030313">
    <property type="term" value="C:cell envelope"/>
    <property type="evidence" value="ECO:0007669"/>
    <property type="project" value="UniProtKB-SubCell"/>
</dbReference>
<dbReference type="PANTHER" id="PTHR42953:SF1">
    <property type="entry name" value="METAL-BINDING PROTEIN HI_0362-RELATED"/>
    <property type="match status" value="1"/>
</dbReference>
<evidence type="ECO:0000256" key="3">
    <source>
        <dbReference type="ARBA" id="ARBA00022723"/>
    </source>
</evidence>
<proteinExistence type="predicted"/>
<evidence type="ECO:0000256" key="4">
    <source>
        <dbReference type="ARBA" id="ARBA00022729"/>
    </source>
</evidence>
<evidence type="ECO:0000313" key="6">
    <source>
        <dbReference type="EMBL" id="RFA29506.1"/>
    </source>
</evidence>
<dbReference type="SUPFAM" id="SSF53807">
    <property type="entry name" value="Helical backbone' metal receptor"/>
    <property type="match status" value="1"/>
</dbReference>
<name>A0A3E0WGM9_9MICO</name>
<dbReference type="RefSeq" id="WP_216363581.1">
    <property type="nucleotide sequence ID" value="NZ_NBXC01000002.1"/>
</dbReference>
<dbReference type="PROSITE" id="PS51257">
    <property type="entry name" value="PROKAR_LIPOPROTEIN"/>
    <property type="match status" value="1"/>
</dbReference>
<reference evidence="6 7" key="1">
    <citation type="submission" date="2017-04" db="EMBL/GenBank/DDBJ databases">
        <title>Comparative genome analysis of Subtercola boreus.</title>
        <authorList>
            <person name="Cho Y.-J."/>
            <person name="Cho A."/>
            <person name="Kim O.-S."/>
            <person name="Lee J.-I."/>
        </authorList>
    </citation>
    <scope>NUCLEOTIDE SEQUENCE [LARGE SCALE GENOMIC DNA]</scope>
    <source>
        <strain evidence="6 7">P28004</strain>
    </source>
</reference>
<accession>A0A3E0WGM9</accession>
<evidence type="ECO:0000256" key="2">
    <source>
        <dbReference type="ARBA" id="ARBA00022448"/>
    </source>
</evidence>
<dbReference type="InterPro" id="IPR006127">
    <property type="entry name" value="ZnuA-like"/>
</dbReference>
<comment type="caution">
    <text evidence="6">The sequence shown here is derived from an EMBL/GenBank/DDBJ whole genome shotgun (WGS) entry which is preliminary data.</text>
</comment>
<dbReference type="PANTHER" id="PTHR42953">
    <property type="entry name" value="HIGH-AFFINITY ZINC UPTAKE SYSTEM PROTEIN ZNUA-RELATED"/>
    <property type="match status" value="1"/>
</dbReference>
<feature type="chain" id="PRO_5038729416" evidence="5">
    <location>
        <begin position="30"/>
        <end position="318"/>
    </location>
</feature>
<dbReference type="Gene3D" id="3.40.50.1980">
    <property type="entry name" value="Nitrogenase molybdenum iron protein domain"/>
    <property type="match status" value="2"/>
</dbReference>
<dbReference type="InterPro" id="IPR050492">
    <property type="entry name" value="Bact_metal-bind_prot9"/>
</dbReference>
<evidence type="ECO:0000256" key="1">
    <source>
        <dbReference type="ARBA" id="ARBA00004196"/>
    </source>
</evidence>
<dbReference type="Proteomes" id="UP000257080">
    <property type="component" value="Unassembled WGS sequence"/>
</dbReference>
<gene>
    <name evidence="6" type="ORF">B7R25_00485</name>
</gene>
<evidence type="ECO:0000313" key="7">
    <source>
        <dbReference type="Proteomes" id="UP000257080"/>
    </source>
</evidence>
<protein>
    <submittedName>
        <fullName evidence="6">ABC transporter substrate-binding protein</fullName>
    </submittedName>
</protein>
<feature type="signal peptide" evidence="5">
    <location>
        <begin position="1"/>
        <end position="29"/>
    </location>
</feature>
<comment type="subcellular location">
    <subcellularLocation>
        <location evidence="1">Cell envelope</location>
    </subcellularLocation>
</comment>